<protein>
    <submittedName>
        <fullName evidence="14">Four and a half LIM domains protein 2</fullName>
    </submittedName>
</protein>
<dbReference type="OrthoDB" id="274660at2759"/>
<dbReference type="SMART" id="SM00132">
    <property type="entry name" value="LIM"/>
    <property type="match status" value="4"/>
</dbReference>
<gene>
    <name evidence="10" type="ORF">HDID_LOCUS1628</name>
    <name evidence="11" type="ORF">WMSIL1_LOCUS9317</name>
</gene>
<dbReference type="SUPFAM" id="SSF57716">
    <property type="entry name" value="Glucocorticoid receptor-like (DNA-binding domain)"/>
    <property type="match status" value="5"/>
</dbReference>
<dbReference type="Gene3D" id="2.10.110.10">
    <property type="entry name" value="Cysteine Rich Protein"/>
    <property type="match status" value="5"/>
</dbReference>
<reference evidence="10 12" key="2">
    <citation type="submission" date="2018-11" db="EMBL/GenBank/DDBJ databases">
        <authorList>
            <consortium name="Pathogen Informatics"/>
        </authorList>
    </citation>
    <scope>NUCLEOTIDE SEQUENCE [LARGE SCALE GENOMIC DNA]</scope>
</reference>
<proteinExistence type="predicted"/>
<dbReference type="PROSITE" id="PS00478">
    <property type="entry name" value="LIM_DOMAIN_1"/>
    <property type="match status" value="3"/>
</dbReference>
<evidence type="ECO:0000256" key="5">
    <source>
        <dbReference type="ARBA" id="ARBA00022833"/>
    </source>
</evidence>
<dbReference type="AlphaFoldDB" id="A0A158QCK6"/>
<dbReference type="GO" id="GO:0030018">
    <property type="term" value="C:Z disc"/>
    <property type="evidence" value="ECO:0007669"/>
    <property type="project" value="TreeGrafter"/>
</dbReference>
<evidence type="ECO:0000256" key="8">
    <source>
        <dbReference type="PROSITE-ProRule" id="PRU00125"/>
    </source>
</evidence>
<keyword evidence="7" id="KW-0539">Nucleus</keyword>
<evidence type="ECO:0000256" key="1">
    <source>
        <dbReference type="ARBA" id="ARBA00004123"/>
    </source>
</evidence>
<dbReference type="EMBL" id="CABIJS010000356">
    <property type="protein sequence ID" value="VUZ50321.1"/>
    <property type="molecule type" value="Genomic_DNA"/>
</dbReference>
<evidence type="ECO:0000256" key="3">
    <source>
        <dbReference type="ARBA" id="ARBA00022737"/>
    </source>
</evidence>
<dbReference type="STRING" id="6216.A0A158QCK6"/>
<evidence type="ECO:0000259" key="9">
    <source>
        <dbReference type="PROSITE" id="PS50023"/>
    </source>
</evidence>
<feature type="domain" description="LIM zinc-binding" evidence="9">
    <location>
        <begin position="225"/>
        <end position="282"/>
    </location>
</feature>
<dbReference type="FunFam" id="2.10.110.10:FF:000070">
    <property type="entry name" value="Four and a half LIM domains 3"/>
    <property type="match status" value="1"/>
</dbReference>
<dbReference type="GO" id="GO:0005634">
    <property type="term" value="C:nucleus"/>
    <property type="evidence" value="ECO:0007669"/>
    <property type="project" value="UniProtKB-SubCell"/>
</dbReference>
<evidence type="ECO:0000256" key="7">
    <source>
        <dbReference type="ARBA" id="ARBA00023242"/>
    </source>
</evidence>
<dbReference type="Proteomes" id="UP000321570">
    <property type="component" value="Unassembled WGS sequence"/>
</dbReference>
<dbReference type="WBParaSite" id="HDID_0000163001-mRNA-1">
    <property type="protein sequence ID" value="HDID_0000163001-mRNA-1"/>
    <property type="gene ID" value="HDID_0000163001"/>
</dbReference>
<evidence type="ECO:0000313" key="13">
    <source>
        <dbReference type="Proteomes" id="UP000321570"/>
    </source>
</evidence>
<dbReference type="PROSITE" id="PS50023">
    <property type="entry name" value="LIM_DOMAIN_2"/>
    <property type="match status" value="4"/>
</dbReference>
<evidence type="ECO:0000256" key="2">
    <source>
        <dbReference type="ARBA" id="ARBA00022723"/>
    </source>
</evidence>
<dbReference type="FunFam" id="2.10.110.10:FF:000013">
    <property type="entry name" value="Four and a half LIM domains 1"/>
    <property type="match status" value="1"/>
</dbReference>
<evidence type="ECO:0000256" key="4">
    <source>
        <dbReference type="ARBA" id="ARBA00022771"/>
    </source>
</evidence>
<dbReference type="InterPro" id="IPR056807">
    <property type="entry name" value="LIM_FHL1/2/3/5_N"/>
</dbReference>
<name>A0A158QCK6_HYMDI</name>
<evidence type="ECO:0000313" key="12">
    <source>
        <dbReference type="Proteomes" id="UP000274504"/>
    </source>
</evidence>
<keyword evidence="3" id="KW-0677">Repeat</keyword>
<reference evidence="14" key="1">
    <citation type="submission" date="2016-04" db="UniProtKB">
        <authorList>
            <consortium name="WormBaseParasite"/>
        </authorList>
    </citation>
    <scope>IDENTIFICATION</scope>
</reference>
<evidence type="ECO:0000313" key="11">
    <source>
        <dbReference type="EMBL" id="VUZ50321.1"/>
    </source>
</evidence>
<feature type="domain" description="LIM zinc-binding" evidence="9">
    <location>
        <begin position="105"/>
        <end position="164"/>
    </location>
</feature>
<dbReference type="Pfam" id="PF00412">
    <property type="entry name" value="LIM"/>
    <property type="match status" value="4"/>
</dbReference>
<reference evidence="11 13" key="3">
    <citation type="submission" date="2019-07" db="EMBL/GenBank/DDBJ databases">
        <authorList>
            <person name="Jastrzebski P J."/>
            <person name="Paukszto L."/>
            <person name="Jastrzebski P J."/>
        </authorList>
    </citation>
    <scope>NUCLEOTIDE SEQUENCE [LARGE SCALE GENOMIC DNA]</scope>
    <source>
        <strain evidence="11 13">WMS-il1</strain>
    </source>
</reference>
<keyword evidence="2 8" id="KW-0479">Metal-binding</keyword>
<dbReference type="FunFam" id="2.10.110.10:FF:000066">
    <property type="entry name" value="Four and a half LIM domains protein"/>
    <property type="match status" value="1"/>
</dbReference>
<organism evidence="14">
    <name type="scientific">Hymenolepis diminuta</name>
    <name type="common">Rat tapeworm</name>
    <dbReference type="NCBI Taxonomy" id="6216"/>
    <lineage>
        <taxon>Eukaryota</taxon>
        <taxon>Metazoa</taxon>
        <taxon>Spiralia</taxon>
        <taxon>Lophotrochozoa</taxon>
        <taxon>Platyhelminthes</taxon>
        <taxon>Cestoda</taxon>
        <taxon>Eucestoda</taxon>
        <taxon>Cyclophyllidea</taxon>
        <taxon>Hymenolepididae</taxon>
        <taxon>Hymenolepis</taxon>
    </lineage>
</organism>
<dbReference type="InterPro" id="IPR001781">
    <property type="entry name" value="Znf_LIM"/>
</dbReference>
<sequence>MTGAETGENFQCTKCDKSLVGQRYILNSEKPYCIECYDANFTNTCAACGERITSVSKDLSFQDRHWHEGCFVCMECKASLADRPFATKDDAIFCPDCFDEKFAARCDGCGKTFKAAMRKYEYKGGAWHEECFLCAECKQPIGAKSFIPRGNDIICVQCYEDKFAQKCAKCQGVINKGGITYKGQPWHKECFLCANCNNQLAGQKFTSKDDKIYCADCYSELFAKRCSACSKPISGFGGCKFITFEDKNWHSECFNCNKCNSSLVGRGFLVEDGAVVCPDCSA</sequence>
<feature type="domain" description="LIM zinc-binding" evidence="9">
    <location>
        <begin position="43"/>
        <end position="104"/>
    </location>
</feature>
<evidence type="ECO:0000256" key="6">
    <source>
        <dbReference type="ARBA" id="ARBA00023038"/>
    </source>
</evidence>
<keyword evidence="5 8" id="KW-0862">Zinc</keyword>
<evidence type="ECO:0000313" key="14">
    <source>
        <dbReference type="WBParaSite" id="HDID_0000163001-mRNA-1"/>
    </source>
</evidence>
<feature type="domain" description="LIM zinc-binding" evidence="9">
    <location>
        <begin position="165"/>
        <end position="224"/>
    </location>
</feature>
<dbReference type="PANTHER" id="PTHR24205">
    <property type="entry name" value="FOUR AND A HALF LIM DOMAINS PROTEIN"/>
    <property type="match status" value="1"/>
</dbReference>
<dbReference type="GO" id="GO:0003712">
    <property type="term" value="F:transcription coregulator activity"/>
    <property type="evidence" value="ECO:0007669"/>
    <property type="project" value="TreeGrafter"/>
</dbReference>
<dbReference type="GO" id="GO:0008270">
    <property type="term" value="F:zinc ion binding"/>
    <property type="evidence" value="ECO:0007669"/>
    <property type="project" value="UniProtKB-KW"/>
</dbReference>
<keyword evidence="13" id="KW-1185">Reference proteome</keyword>
<keyword evidence="4" id="KW-0863">Zinc-finger</keyword>
<accession>A0A158QCK6</accession>
<comment type="subcellular location">
    <subcellularLocation>
        <location evidence="1">Nucleus</location>
    </subcellularLocation>
</comment>
<dbReference type="Proteomes" id="UP000274504">
    <property type="component" value="Unassembled WGS sequence"/>
</dbReference>
<dbReference type="EMBL" id="UYSG01000317">
    <property type="protein sequence ID" value="VDL19089.1"/>
    <property type="molecule type" value="Genomic_DNA"/>
</dbReference>
<keyword evidence="6 8" id="KW-0440">LIM domain</keyword>
<evidence type="ECO:0000313" key="10">
    <source>
        <dbReference type="EMBL" id="VDL19089.1"/>
    </source>
</evidence>
<dbReference type="Pfam" id="PF25076">
    <property type="entry name" value="LIM_FHL2-3_N"/>
    <property type="match status" value="1"/>
</dbReference>
<dbReference type="PANTHER" id="PTHR24205:SF4">
    <property type="entry name" value="PROTEIN ESPINAS"/>
    <property type="match status" value="1"/>
</dbReference>